<accession>A0ABN7WCK3</accession>
<protein>
    <submittedName>
        <fullName evidence="2">32056_t:CDS:1</fullName>
    </submittedName>
</protein>
<comment type="caution">
    <text evidence="2">The sequence shown here is derived from an EMBL/GenBank/DDBJ whole genome shotgun (WGS) entry which is preliminary data.</text>
</comment>
<evidence type="ECO:0000313" key="2">
    <source>
        <dbReference type="EMBL" id="CAG8826704.1"/>
    </source>
</evidence>
<feature type="non-terminal residue" evidence="2">
    <location>
        <position position="1"/>
    </location>
</feature>
<evidence type="ECO:0000256" key="1">
    <source>
        <dbReference type="SAM" id="MobiDB-lite"/>
    </source>
</evidence>
<reference evidence="2 3" key="1">
    <citation type="submission" date="2021-06" db="EMBL/GenBank/DDBJ databases">
        <authorList>
            <person name="Kallberg Y."/>
            <person name="Tangrot J."/>
            <person name="Rosling A."/>
        </authorList>
    </citation>
    <scope>NUCLEOTIDE SEQUENCE [LARGE SCALE GENOMIC DNA]</scope>
    <source>
        <strain evidence="2 3">120-4 pot B 10/14</strain>
    </source>
</reference>
<sequence length="145" mass="16687">FTDLHQDSKTSDRNIEGPGHQIDCLLRRYLNNSGIKKTSTRTHTKGLWHARIPWLHNQQEKVATGTVKSNRIPRIQHTLSRDDIYNSTKESKRHLEIMQKARLFSRALLRDEHSNKGTGLEQHSAAFQGKQATTGPLDKEPRELE</sequence>
<dbReference type="Proteomes" id="UP000789901">
    <property type="component" value="Unassembled WGS sequence"/>
</dbReference>
<organism evidence="2 3">
    <name type="scientific">Gigaspora margarita</name>
    <dbReference type="NCBI Taxonomy" id="4874"/>
    <lineage>
        <taxon>Eukaryota</taxon>
        <taxon>Fungi</taxon>
        <taxon>Fungi incertae sedis</taxon>
        <taxon>Mucoromycota</taxon>
        <taxon>Glomeromycotina</taxon>
        <taxon>Glomeromycetes</taxon>
        <taxon>Diversisporales</taxon>
        <taxon>Gigasporaceae</taxon>
        <taxon>Gigaspora</taxon>
    </lineage>
</organism>
<evidence type="ECO:0000313" key="3">
    <source>
        <dbReference type="Proteomes" id="UP000789901"/>
    </source>
</evidence>
<name>A0ABN7WCK3_GIGMA</name>
<feature type="region of interest" description="Disordered" evidence="1">
    <location>
        <begin position="115"/>
        <end position="145"/>
    </location>
</feature>
<dbReference type="EMBL" id="CAJVQB010038827">
    <property type="protein sequence ID" value="CAG8826704.1"/>
    <property type="molecule type" value="Genomic_DNA"/>
</dbReference>
<proteinExistence type="predicted"/>
<gene>
    <name evidence="2" type="ORF">GMARGA_LOCUS29200</name>
</gene>
<keyword evidence="3" id="KW-1185">Reference proteome</keyword>